<sequence length="206" mass="23999">MKKFHFAFAVFTFVVFCILWMTFETPAILSFDKKAADLMYGIDFITWFHNLGETNVIFGVSLVVLIIIWVRLRDYKLMFFTFLTIGVGFGLYQFLKRVVERPRPEIVDQYTTFSFPSGHATHGILFLLTLAFVFSRLVKSKKASQIGWIVAIIIFMLIGLSRVTEARHYASDVLAGWSLGYTWFTICSWWYRTSNRIHLQKTNSNE</sequence>
<dbReference type="CDD" id="cd03392">
    <property type="entry name" value="PAP2_like_2"/>
    <property type="match status" value="1"/>
</dbReference>
<dbReference type="InterPro" id="IPR036938">
    <property type="entry name" value="PAP2/HPO_sf"/>
</dbReference>
<feature type="transmembrane region" description="Helical" evidence="1">
    <location>
        <begin position="169"/>
        <end position="191"/>
    </location>
</feature>
<proteinExistence type="predicted"/>
<keyword evidence="1" id="KW-0472">Membrane</keyword>
<evidence type="ECO:0000313" key="4">
    <source>
        <dbReference type="Proteomes" id="UP000247416"/>
    </source>
</evidence>
<dbReference type="EMBL" id="QJTJ01000002">
    <property type="protein sequence ID" value="PYF08338.1"/>
    <property type="molecule type" value="Genomic_DNA"/>
</dbReference>
<dbReference type="Proteomes" id="UP000247416">
    <property type="component" value="Unassembled WGS sequence"/>
</dbReference>
<dbReference type="RefSeq" id="WP_181417933.1">
    <property type="nucleotide sequence ID" value="NZ_PYWJ01000001.1"/>
</dbReference>
<dbReference type="Gene3D" id="1.20.144.10">
    <property type="entry name" value="Phosphatidic acid phosphatase type 2/haloperoxidase"/>
    <property type="match status" value="2"/>
</dbReference>
<dbReference type="AlphaFoldDB" id="A0A318TZ74"/>
<feature type="domain" description="Phosphatidic acid phosphatase type 2/haloperoxidase" evidence="2">
    <location>
        <begin position="77"/>
        <end position="188"/>
    </location>
</feature>
<evidence type="ECO:0000313" key="3">
    <source>
        <dbReference type="EMBL" id="PYF08338.1"/>
    </source>
</evidence>
<organism evidence="3 4">
    <name type="scientific">Ureibacillus chungkukjangi</name>
    <dbReference type="NCBI Taxonomy" id="1202712"/>
    <lineage>
        <taxon>Bacteria</taxon>
        <taxon>Bacillati</taxon>
        <taxon>Bacillota</taxon>
        <taxon>Bacilli</taxon>
        <taxon>Bacillales</taxon>
        <taxon>Caryophanaceae</taxon>
        <taxon>Ureibacillus</taxon>
    </lineage>
</organism>
<feature type="transmembrane region" description="Helical" evidence="1">
    <location>
        <begin position="115"/>
        <end position="134"/>
    </location>
</feature>
<dbReference type="InterPro" id="IPR000326">
    <property type="entry name" value="PAP2/HPO"/>
</dbReference>
<keyword evidence="1" id="KW-0812">Transmembrane</keyword>
<comment type="caution">
    <text evidence="3">The sequence shown here is derived from an EMBL/GenBank/DDBJ whole genome shotgun (WGS) entry which is preliminary data.</text>
</comment>
<keyword evidence="1" id="KW-1133">Transmembrane helix</keyword>
<gene>
    <name evidence="3" type="ORF">BJ095_102103</name>
</gene>
<feature type="transmembrane region" description="Helical" evidence="1">
    <location>
        <begin position="146"/>
        <end position="163"/>
    </location>
</feature>
<protein>
    <submittedName>
        <fullName evidence="3">Undecaprenyl-diphosphatase</fullName>
    </submittedName>
</protein>
<dbReference type="SUPFAM" id="SSF48317">
    <property type="entry name" value="Acid phosphatase/Vanadium-dependent haloperoxidase"/>
    <property type="match status" value="1"/>
</dbReference>
<feature type="transmembrane region" description="Helical" evidence="1">
    <location>
        <begin position="77"/>
        <end position="95"/>
    </location>
</feature>
<evidence type="ECO:0000256" key="1">
    <source>
        <dbReference type="SAM" id="Phobius"/>
    </source>
</evidence>
<dbReference type="PANTHER" id="PTHR14969:SF13">
    <property type="entry name" value="AT30094P"/>
    <property type="match status" value="1"/>
</dbReference>
<accession>A0A318TZ74</accession>
<dbReference type="SMART" id="SM00014">
    <property type="entry name" value="acidPPc"/>
    <property type="match status" value="1"/>
</dbReference>
<reference evidence="3 4" key="1">
    <citation type="submission" date="2018-06" db="EMBL/GenBank/DDBJ databases">
        <title>Genomic Encyclopedia of Archaeal and Bacterial Type Strains, Phase II (KMG-II): from individual species to whole genera.</title>
        <authorList>
            <person name="Goeker M."/>
        </authorList>
    </citation>
    <scope>NUCLEOTIDE SEQUENCE [LARGE SCALE GENOMIC DNA]</scope>
    <source>
        <strain evidence="3 4">KACC 16626</strain>
    </source>
</reference>
<dbReference type="Pfam" id="PF01569">
    <property type="entry name" value="PAP2"/>
    <property type="match status" value="1"/>
</dbReference>
<feature type="transmembrane region" description="Helical" evidence="1">
    <location>
        <begin position="54"/>
        <end position="70"/>
    </location>
</feature>
<name>A0A318TZ74_9BACL</name>
<dbReference type="PANTHER" id="PTHR14969">
    <property type="entry name" value="SPHINGOSINE-1-PHOSPHATE PHOSPHOHYDROLASE"/>
    <property type="match status" value="1"/>
</dbReference>
<evidence type="ECO:0000259" key="2">
    <source>
        <dbReference type="SMART" id="SM00014"/>
    </source>
</evidence>
<keyword evidence="4" id="KW-1185">Reference proteome</keyword>